<feature type="compositionally biased region" description="Basic and acidic residues" evidence="1">
    <location>
        <begin position="92"/>
        <end position="111"/>
    </location>
</feature>
<feature type="region of interest" description="Disordered" evidence="1">
    <location>
        <begin position="332"/>
        <end position="373"/>
    </location>
</feature>
<gene>
    <name evidence="2" type="ORF">VFPPC_01842</name>
</gene>
<proteinExistence type="predicted"/>
<feature type="compositionally biased region" description="Basic and acidic residues" evidence="1">
    <location>
        <begin position="340"/>
        <end position="355"/>
    </location>
</feature>
<keyword evidence="3" id="KW-1185">Reference proteome</keyword>
<dbReference type="Proteomes" id="UP000078397">
    <property type="component" value="Unassembled WGS sequence"/>
</dbReference>
<organism evidence="2 3">
    <name type="scientific">Pochonia chlamydosporia 170</name>
    <dbReference type="NCBI Taxonomy" id="1380566"/>
    <lineage>
        <taxon>Eukaryota</taxon>
        <taxon>Fungi</taxon>
        <taxon>Dikarya</taxon>
        <taxon>Ascomycota</taxon>
        <taxon>Pezizomycotina</taxon>
        <taxon>Sordariomycetes</taxon>
        <taxon>Hypocreomycetidae</taxon>
        <taxon>Hypocreales</taxon>
        <taxon>Clavicipitaceae</taxon>
        <taxon>Pochonia</taxon>
    </lineage>
</organism>
<dbReference type="GeneID" id="28845594"/>
<protein>
    <submittedName>
        <fullName evidence="2">Nucleic acid binding protein NABP domain-containing protein</fullName>
    </submittedName>
</protein>
<dbReference type="OrthoDB" id="5204927at2759"/>
<name>A0A179G9W3_METCM</name>
<dbReference type="EMBL" id="LSBJ02000001">
    <property type="protein sequence ID" value="OAQ74308.1"/>
    <property type="molecule type" value="Genomic_DNA"/>
</dbReference>
<feature type="compositionally biased region" description="Polar residues" evidence="1">
    <location>
        <begin position="12"/>
        <end position="26"/>
    </location>
</feature>
<feature type="compositionally biased region" description="Polar residues" evidence="1">
    <location>
        <begin position="143"/>
        <end position="153"/>
    </location>
</feature>
<sequence length="373" mass="41314">MAAKSRHKGIKASSNPMKGRPAQSQPVDAEELTRRLFTVLAEQKASSERKRRARAEADRLAKRAAAAKQKKTKEPTPPASKHGDKPGSSPRQKSDTKPARPVESPPKDSLKRSGSKKSLSSGAKNSEEERSHAPSYHHVPQVAATQFALTTTAEPPAEKGPVHKLSRIAMKFHLDGPNASREIRTTDPKAPPYQQAKALRRAQSMREQQYERNHIHKPLPTTLEGDGGSDDLAGHQAFQSQLRLGLDRDEVKDARRRSTGSILRRCETPPVEVFDLGNALFSSPRPAMIGAPAEHRVDWTQSDEAVAVKAVNIPQHSHQELRKTESKWTLRGRLGSFGRHSKDEKLPSPTEEKLPQDLSPKSPISGFFSRFKR</sequence>
<comment type="caution">
    <text evidence="2">The sequence shown here is derived from an EMBL/GenBank/DDBJ whole genome shotgun (WGS) entry which is preliminary data.</text>
</comment>
<dbReference type="RefSeq" id="XP_018150391.1">
    <property type="nucleotide sequence ID" value="XM_018281600.1"/>
</dbReference>
<evidence type="ECO:0000313" key="3">
    <source>
        <dbReference type="Proteomes" id="UP000078397"/>
    </source>
</evidence>
<evidence type="ECO:0000256" key="1">
    <source>
        <dbReference type="SAM" id="MobiDB-lite"/>
    </source>
</evidence>
<reference evidence="2 3" key="1">
    <citation type="journal article" date="2016" name="PLoS Pathog.">
        <title>Biosynthesis of antibiotic leucinostatins in bio-control fungus Purpureocillium lilacinum and their inhibition on phytophthora revealed by genome mining.</title>
        <authorList>
            <person name="Wang G."/>
            <person name="Liu Z."/>
            <person name="Lin R."/>
            <person name="Li E."/>
            <person name="Mao Z."/>
            <person name="Ling J."/>
            <person name="Yang Y."/>
            <person name="Yin W.B."/>
            <person name="Xie B."/>
        </authorList>
    </citation>
    <scope>NUCLEOTIDE SEQUENCE [LARGE SCALE GENOMIC DNA]</scope>
    <source>
        <strain evidence="2">170</strain>
    </source>
</reference>
<dbReference type="KEGG" id="pchm:VFPPC_01842"/>
<dbReference type="AlphaFoldDB" id="A0A179G9W3"/>
<feature type="region of interest" description="Disordered" evidence="1">
    <location>
        <begin position="1"/>
        <end position="163"/>
    </location>
</feature>
<feature type="compositionally biased region" description="Basic residues" evidence="1">
    <location>
        <begin position="1"/>
        <end position="10"/>
    </location>
</feature>
<feature type="region of interest" description="Disordered" evidence="1">
    <location>
        <begin position="176"/>
        <end position="233"/>
    </location>
</feature>
<evidence type="ECO:0000313" key="2">
    <source>
        <dbReference type="EMBL" id="OAQ74308.1"/>
    </source>
</evidence>
<accession>A0A179G9W3</accession>